<accession>A0ABR7Q7I1</accession>
<dbReference type="Pfam" id="PF04542">
    <property type="entry name" value="Sigma70_r2"/>
    <property type="match status" value="1"/>
</dbReference>
<dbReference type="InterPro" id="IPR007627">
    <property type="entry name" value="RNA_pol_sigma70_r2"/>
</dbReference>
<dbReference type="InterPro" id="IPR014284">
    <property type="entry name" value="RNA_pol_sigma-70_dom"/>
</dbReference>
<keyword evidence="8" id="KW-1185">Reference proteome</keyword>
<protein>
    <submittedName>
        <fullName evidence="7">RNA polymerase sigma factor</fullName>
    </submittedName>
</protein>
<feature type="domain" description="RNA polymerase sigma factor 70 region 4 type 2" evidence="6">
    <location>
        <begin position="142"/>
        <end position="192"/>
    </location>
</feature>
<dbReference type="InterPro" id="IPR039425">
    <property type="entry name" value="RNA_pol_sigma-70-like"/>
</dbReference>
<evidence type="ECO:0000256" key="1">
    <source>
        <dbReference type="ARBA" id="ARBA00010641"/>
    </source>
</evidence>
<evidence type="ECO:0000256" key="2">
    <source>
        <dbReference type="ARBA" id="ARBA00023015"/>
    </source>
</evidence>
<evidence type="ECO:0000313" key="8">
    <source>
        <dbReference type="Proteomes" id="UP000619238"/>
    </source>
</evidence>
<gene>
    <name evidence="7" type="ORF">H2O64_07555</name>
</gene>
<dbReference type="InterPro" id="IPR036388">
    <property type="entry name" value="WH-like_DNA-bd_sf"/>
</dbReference>
<keyword evidence="3" id="KW-0731">Sigma factor</keyword>
<evidence type="ECO:0000313" key="7">
    <source>
        <dbReference type="EMBL" id="MBC8754524.1"/>
    </source>
</evidence>
<comment type="caution">
    <text evidence="7">The sequence shown here is derived from an EMBL/GenBank/DDBJ whole genome shotgun (WGS) entry which is preliminary data.</text>
</comment>
<sequence>MYNAGYHNQINSLSEASFIADLQEGKRAAYSRLLDEYQQQVFHACLSFVPNKEDAEDVAQEVFVEVFKSIHKFKGNSKLSTWMYRISVNKSLEFIRKKNTKKRFAFMQSIFGNEIPVDKTSYFTEMNHPGIVLENKEKSETIFKAIHQLPEAQRIVFTLHKVDGLSYKEVAEITEKSISSVESLLFRAKKNLQQILANFYKNST</sequence>
<dbReference type="SUPFAM" id="SSF88659">
    <property type="entry name" value="Sigma3 and sigma4 domains of RNA polymerase sigma factors"/>
    <property type="match status" value="1"/>
</dbReference>
<dbReference type="PANTHER" id="PTHR43133:SF51">
    <property type="entry name" value="RNA POLYMERASE SIGMA FACTOR"/>
    <property type="match status" value="1"/>
</dbReference>
<dbReference type="EMBL" id="JACGWS010000004">
    <property type="protein sequence ID" value="MBC8754524.1"/>
    <property type="molecule type" value="Genomic_DNA"/>
</dbReference>
<dbReference type="PANTHER" id="PTHR43133">
    <property type="entry name" value="RNA POLYMERASE ECF-TYPE SIGMA FACTO"/>
    <property type="match status" value="1"/>
</dbReference>
<evidence type="ECO:0000256" key="3">
    <source>
        <dbReference type="ARBA" id="ARBA00023082"/>
    </source>
</evidence>
<dbReference type="CDD" id="cd06171">
    <property type="entry name" value="Sigma70_r4"/>
    <property type="match status" value="1"/>
</dbReference>
<dbReference type="Proteomes" id="UP000619238">
    <property type="component" value="Unassembled WGS sequence"/>
</dbReference>
<dbReference type="Gene3D" id="1.10.1740.10">
    <property type="match status" value="1"/>
</dbReference>
<name>A0ABR7Q7I1_9FLAO</name>
<dbReference type="InterPro" id="IPR013325">
    <property type="entry name" value="RNA_pol_sigma_r2"/>
</dbReference>
<dbReference type="SUPFAM" id="SSF88946">
    <property type="entry name" value="Sigma2 domain of RNA polymerase sigma factors"/>
    <property type="match status" value="1"/>
</dbReference>
<keyword evidence="4" id="KW-0804">Transcription</keyword>
<dbReference type="Pfam" id="PF08281">
    <property type="entry name" value="Sigma70_r4_2"/>
    <property type="match status" value="1"/>
</dbReference>
<keyword evidence="2" id="KW-0805">Transcription regulation</keyword>
<dbReference type="NCBIfam" id="TIGR02937">
    <property type="entry name" value="sigma70-ECF"/>
    <property type="match status" value="1"/>
</dbReference>
<evidence type="ECO:0000259" key="5">
    <source>
        <dbReference type="Pfam" id="PF04542"/>
    </source>
</evidence>
<proteinExistence type="inferred from homology"/>
<comment type="similarity">
    <text evidence="1">Belongs to the sigma-70 factor family. ECF subfamily.</text>
</comment>
<feature type="domain" description="RNA polymerase sigma-70 region 2" evidence="5">
    <location>
        <begin position="33"/>
        <end position="99"/>
    </location>
</feature>
<dbReference type="InterPro" id="IPR013249">
    <property type="entry name" value="RNA_pol_sigma70_r4_t2"/>
</dbReference>
<dbReference type="InterPro" id="IPR013324">
    <property type="entry name" value="RNA_pol_sigma_r3/r4-like"/>
</dbReference>
<reference evidence="7 8" key="1">
    <citation type="submission" date="2020-07" db="EMBL/GenBank/DDBJ databases">
        <title>Description of Kordia aestuariivivens sp. nov., isolated from a tidal flat.</title>
        <authorList>
            <person name="Park S."/>
            <person name="Yoon J.-H."/>
        </authorList>
    </citation>
    <scope>NUCLEOTIDE SEQUENCE [LARGE SCALE GENOMIC DNA]</scope>
    <source>
        <strain evidence="7 8">YSTF-M3</strain>
    </source>
</reference>
<evidence type="ECO:0000259" key="6">
    <source>
        <dbReference type="Pfam" id="PF08281"/>
    </source>
</evidence>
<organism evidence="7 8">
    <name type="scientific">Kordia aestuariivivens</name>
    <dbReference type="NCBI Taxonomy" id="2759037"/>
    <lineage>
        <taxon>Bacteria</taxon>
        <taxon>Pseudomonadati</taxon>
        <taxon>Bacteroidota</taxon>
        <taxon>Flavobacteriia</taxon>
        <taxon>Flavobacteriales</taxon>
        <taxon>Flavobacteriaceae</taxon>
        <taxon>Kordia</taxon>
    </lineage>
</organism>
<evidence type="ECO:0000256" key="4">
    <source>
        <dbReference type="ARBA" id="ARBA00023163"/>
    </source>
</evidence>
<dbReference type="Gene3D" id="1.10.10.10">
    <property type="entry name" value="Winged helix-like DNA-binding domain superfamily/Winged helix DNA-binding domain"/>
    <property type="match status" value="1"/>
</dbReference>